<dbReference type="Gene3D" id="3.40.50.12470">
    <property type="match status" value="1"/>
</dbReference>
<dbReference type="GO" id="GO:0030976">
    <property type="term" value="F:thiamine pyrophosphate binding"/>
    <property type="evidence" value="ECO:0007669"/>
    <property type="project" value="InterPro"/>
</dbReference>
<dbReference type="InterPro" id="IPR029061">
    <property type="entry name" value="THDP-binding"/>
</dbReference>
<dbReference type="Pfam" id="PF00676">
    <property type="entry name" value="E1_dh"/>
    <property type="match status" value="1"/>
</dbReference>
<dbReference type="InterPro" id="IPR001017">
    <property type="entry name" value="DH_E1"/>
</dbReference>
<dbReference type="PANTHER" id="PTHR23152">
    <property type="entry name" value="2-OXOGLUTARATE DEHYDROGENASE"/>
    <property type="match status" value="1"/>
</dbReference>
<dbReference type="Proteomes" id="UP000321306">
    <property type="component" value="Unassembled WGS sequence"/>
</dbReference>
<dbReference type="Gene3D" id="1.10.287.1150">
    <property type="entry name" value="TPP helical domain"/>
    <property type="match status" value="1"/>
</dbReference>
<evidence type="ECO:0000256" key="3">
    <source>
        <dbReference type="ARBA" id="ARBA00023002"/>
    </source>
</evidence>
<keyword evidence="4" id="KW-0786">Thiamine pyrophosphate</keyword>
<dbReference type="AlphaFoldDB" id="A0A511NAL2"/>
<dbReference type="PANTHER" id="PTHR23152:SF4">
    <property type="entry name" value="2-OXOADIPATE DEHYDROGENASE COMPLEX COMPONENT E1"/>
    <property type="match status" value="1"/>
</dbReference>
<organism evidence="7 8">
    <name type="scientific">Deinococcus cellulosilyticus (strain DSM 18568 / NBRC 106333 / KACC 11606 / 5516J-15)</name>
    <dbReference type="NCBI Taxonomy" id="1223518"/>
    <lineage>
        <taxon>Bacteria</taxon>
        <taxon>Thermotogati</taxon>
        <taxon>Deinococcota</taxon>
        <taxon>Deinococci</taxon>
        <taxon>Deinococcales</taxon>
        <taxon>Deinococcaceae</taxon>
        <taxon>Deinococcus</taxon>
    </lineage>
</organism>
<evidence type="ECO:0000313" key="8">
    <source>
        <dbReference type="Proteomes" id="UP000321306"/>
    </source>
</evidence>
<dbReference type="InterPro" id="IPR005475">
    <property type="entry name" value="Transketolase-like_Pyr-bd"/>
</dbReference>
<dbReference type="GO" id="GO:0004591">
    <property type="term" value="F:oxoglutarate dehydrogenase (succinyl-transferring) activity"/>
    <property type="evidence" value="ECO:0007669"/>
    <property type="project" value="UniProtKB-EC"/>
</dbReference>
<proteinExistence type="predicted"/>
<dbReference type="CDD" id="cd02016">
    <property type="entry name" value="TPP_E1_OGDC_like"/>
    <property type="match status" value="1"/>
</dbReference>
<sequence>MYGGSASFLEALYEDYLGDPSSVAPEWRRFFEGNGAPTDTPHSPVQQAFLTLGQKPLLRFTGLNGHTAVATKEGKANTGISAYIAAYRLLGHLRAKINPLDLRKEEDVPELSLTFYGLTDADLSSHVEDGGFKGTLAEVREQLLKTYCGSIGYEYVYIPSEERQWLQKRIEGTQGRFNFSPEARKRILRKLTSAEGLERYLHVRYVGQKRFSLEGTETLIPMLDSIVLRAGKLGVKDVVVGMAHRGRLNVLINIFGKKPSDLFAEFDGKKTFSSDFAGDVKYHMGFSSDVQTEGGPVHLALAFNPSHLEIVNPVVAGSVRARQARLGDVEGRSTVLPIVLHGDAAVAGQGVVAETLNLAGIRGFAVGGTLHIVVNNQVGFTISDLRDARTSRYCTDVAKMIDAPVFHVNADDPEACVWAAELALDYRQTFHKDVFIDLIGYRKLGHNESDDPSMTQPMMYRKIQAHPGTRALYGQTLAKEGIIAESDANTYVEEYRAALEKGDTVADAVETDFNAERSKAWKSVLGTHWTAEANTAVDPETLKKVGYAITTIPDSFKLHRGVERVAKARRDMIDGKQPLDWGMAENLAYGTLLNEGYNVRLCGEDAGRGTFTHRHAVWHNQLTEDIPEGEEYLTLAHVSENQGRVEVIDSTLSEEAVLAYEYGYAATDPSTLVLWEAQFGDFANCAQPVIDQFISSSEAKWGRLAGLVMLLPHGYEGQGPEHSSARLERFMQLTAQDNIQVVVPSTPAQVFHMLRRQIIRNYRKPLIVMTGKSLLRNPLCVSPLEDLTNGKFQEIIPDTAAVREDVNRVVLCSGKLYWELFKAREEAGLKNVAIVRIEQLYPFAHDQLKAILEQYPNAEVVWAQEEPRNMGAWMFVREDIEQSMQGGQTLKDATRPRSASPAVGYTSKHNQEQQDVIQRALGLK</sequence>
<reference evidence="7 8" key="1">
    <citation type="submission" date="2019-07" db="EMBL/GenBank/DDBJ databases">
        <title>Whole genome shotgun sequence of Deinococcus cellulosilyticus NBRC 106333.</title>
        <authorList>
            <person name="Hosoyama A."/>
            <person name="Uohara A."/>
            <person name="Ohji S."/>
            <person name="Ichikawa N."/>
        </authorList>
    </citation>
    <scope>NUCLEOTIDE SEQUENCE [LARGE SCALE GENOMIC DNA]</scope>
    <source>
        <strain evidence="7 8">NBRC 106333</strain>
    </source>
</reference>
<dbReference type="Gene3D" id="3.40.50.970">
    <property type="match status" value="1"/>
</dbReference>
<keyword evidence="3" id="KW-0560">Oxidoreductase</keyword>
<dbReference type="SMART" id="SM00861">
    <property type="entry name" value="Transket_pyr"/>
    <property type="match status" value="1"/>
</dbReference>
<evidence type="ECO:0000256" key="1">
    <source>
        <dbReference type="ARBA" id="ARBA00001964"/>
    </source>
</evidence>
<dbReference type="Pfam" id="PF02779">
    <property type="entry name" value="Transket_pyr"/>
    <property type="match status" value="1"/>
</dbReference>
<feature type="region of interest" description="Disordered" evidence="5">
    <location>
        <begin position="885"/>
        <end position="909"/>
    </location>
</feature>
<evidence type="ECO:0000256" key="4">
    <source>
        <dbReference type="ARBA" id="ARBA00023052"/>
    </source>
</evidence>
<keyword evidence="8" id="KW-1185">Reference proteome</keyword>
<evidence type="ECO:0000259" key="6">
    <source>
        <dbReference type="SMART" id="SM00861"/>
    </source>
</evidence>
<dbReference type="InterPro" id="IPR031717">
    <property type="entry name" value="ODO-1/KGD_C"/>
</dbReference>
<gene>
    <name evidence="7" type="primary">sucA</name>
    <name evidence="7" type="ORF">DC3_50360</name>
</gene>
<feature type="domain" description="Transketolase-like pyrimidine-binding" evidence="6">
    <location>
        <begin position="579"/>
        <end position="777"/>
    </location>
</feature>
<comment type="caution">
    <text evidence="7">The sequence shown here is derived from an EMBL/GenBank/DDBJ whole genome shotgun (WGS) entry which is preliminary data.</text>
</comment>
<dbReference type="NCBIfam" id="NF006914">
    <property type="entry name" value="PRK09404.1"/>
    <property type="match status" value="1"/>
</dbReference>
<evidence type="ECO:0000313" key="7">
    <source>
        <dbReference type="EMBL" id="GEM49401.1"/>
    </source>
</evidence>
<dbReference type="SUPFAM" id="SSF52518">
    <property type="entry name" value="Thiamin diphosphate-binding fold (THDP-binding)"/>
    <property type="match status" value="2"/>
</dbReference>
<dbReference type="InterPro" id="IPR032106">
    <property type="entry name" value="2-oxogl_dehyd_N"/>
</dbReference>
<dbReference type="NCBIfam" id="NF008907">
    <property type="entry name" value="PRK12270.1"/>
    <property type="match status" value="1"/>
</dbReference>
<dbReference type="GO" id="GO:0006099">
    <property type="term" value="P:tricarboxylic acid cycle"/>
    <property type="evidence" value="ECO:0007669"/>
    <property type="project" value="TreeGrafter"/>
</dbReference>
<dbReference type="GO" id="GO:0005829">
    <property type="term" value="C:cytosol"/>
    <property type="evidence" value="ECO:0007669"/>
    <property type="project" value="TreeGrafter"/>
</dbReference>
<evidence type="ECO:0000256" key="2">
    <source>
        <dbReference type="ARBA" id="ARBA00012280"/>
    </source>
</evidence>
<comment type="cofactor">
    <cofactor evidence="1">
        <name>thiamine diphosphate</name>
        <dbReference type="ChEBI" id="CHEBI:58937"/>
    </cofactor>
</comment>
<dbReference type="EC" id="1.2.4.2" evidence="2"/>
<dbReference type="InterPro" id="IPR011603">
    <property type="entry name" value="2oxoglutarate_DH_E1"/>
</dbReference>
<dbReference type="PIRSF" id="PIRSF000157">
    <property type="entry name" value="Oxoglu_dh_E1"/>
    <property type="match status" value="1"/>
</dbReference>
<protein>
    <recommendedName>
        <fullName evidence="2">oxoglutarate dehydrogenase (succinyl-transferring)</fullName>
        <ecNumber evidence="2">1.2.4.2</ecNumber>
    </recommendedName>
</protein>
<accession>A0A511NAL2</accession>
<dbReference type="EMBL" id="BJXB01000034">
    <property type="protein sequence ID" value="GEM49401.1"/>
    <property type="molecule type" value="Genomic_DNA"/>
</dbReference>
<evidence type="ECO:0000256" key="5">
    <source>
        <dbReference type="SAM" id="MobiDB-lite"/>
    </source>
</evidence>
<dbReference type="NCBIfam" id="TIGR00239">
    <property type="entry name" value="2oxo_dh_E1"/>
    <property type="match status" value="1"/>
</dbReference>
<dbReference type="Pfam" id="PF16870">
    <property type="entry name" value="OxoGdeHyase_C"/>
    <property type="match status" value="1"/>
</dbReference>
<dbReference type="InterPro" id="IPR042179">
    <property type="entry name" value="KGD_C_sf"/>
</dbReference>
<dbReference type="Gene3D" id="3.40.50.11610">
    <property type="entry name" value="Multifunctional 2-oxoglutarate metabolism enzyme, C-terminal domain"/>
    <property type="match status" value="1"/>
</dbReference>
<name>A0A511NAL2_DEIC1</name>
<dbReference type="Pfam" id="PF16078">
    <property type="entry name" value="2-oxogl_dehyd_N"/>
    <property type="match status" value="1"/>
</dbReference>
<dbReference type="GO" id="GO:0045252">
    <property type="term" value="C:oxoglutarate dehydrogenase complex"/>
    <property type="evidence" value="ECO:0007669"/>
    <property type="project" value="TreeGrafter"/>
</dbReference>